<dbReference type="GO" id="GO:0043565">
    <property type="term" value="F:sequence-specific DNA binding"/>
    <property type="evidence" value="ECO:0007669"/>
    <property type="project" value="InterPro"/>
</dbReference>
<dbReference type="AlphaFoldDB" id="A0A2V3U5D7"/>
<keyword evidence="4" id="KW-0732">Signal</keyword>
<name>A0A2V3U5D7_9HYPH</name>
<proteinExistence type="predicted"/>
<dbReference type="Pfam" id="PF12833">
    <property type="entry name" value="HTH_18"/>
    <property type="match status" value="1"/>
</dbReference>
<dbReference type="SUPFAM" id="SSF52317">
    <property type="entry name" value="Class I glutamine amidotransferase-like"/>
    <property type="match status" value="1"/>
</dbReference>
<dbReference type="EMBL" id="QJJK01000007">
    <property type="protein sequence ID" value="PXW57106.1"/>
    <property type="molecule type" value="Genomic_DNA"/>
</dbReference>
<sequence length="324" mass="36174">MAKIAFILVSGFPLMSFSATLEPLRAANHISNQKLFDLSLHSDGGGWVSSSGGMAVETQDLPQATEDLSHLFVVAGGHVDQWRSRRIDACIRRTARHGATIGGITAGPFFLARAGLLTDRRFTIHWEHVDLFQEMFPLLTPEPARFVRDGNRVTCGGGIAALDLMSSLIAERADAGLAQRVSEWFLYTKGSFAGDPQRGSVSDRHIVTNSIVSAAISRMEDNIAAPLSREEIAEEMDISSRHLERLFIKYTGASFSEIYMRCRMTLAQRLLWQSTVSISDVSLASGFSSLPHFSRTFTKRYGKSPSRWRQQILEDSHWLRRQER</sequence>
<dbReference type="InterPro" id="IPR020449">
    <property type="entry name" value="Tscrpt_reg_AraC-type_HTH"/>
</dbReference>
<dbReference type="PROSITE" id="PS01124">
    <property type="entry name" value="HTH_ARAC_FAMILY_2"/>
    <property type="match status" value="1"/>
</dbReference>
<evidence type="ECO:0000256" key="3">
    <source>
        <dbReference type="ARBA" id="ARBA00023163"/>
    </source>
</evidence>
<dbReference type="PROSITE" id="PS00041">
    <property type="entry name" value="HTH_ARAC_FAMILY_1"/>
    <property type="match status" value="1"/>
</dbReference>
<dbReference type="Gene3D" id="1.10.10.60">
    <property type="entry name" value="Homeodomain-like"/>
    <property type="match status" value="2"/>
</dbReference>
<dbReference type="GO" id="GO:0003700">
    <property type="term" value="F:DNA-binding transcription factor activity"/>
    <property type="evidence" value="ECO:0007669"/>
    <property type="project" value="InterPro"/>
</dbReference>
<dbReference type="Gene3D" id="3.40.50.880">
    <property type="match status" value="1"/>
</dbReference>
<keyword evidence="7" id="KW-1185">Reference proteome</keyword>
<dbReference type="SMART" id="SM00342">
    <property type="entry name" value="HTH_ARAC"/>
    <property type="match status" value="1"/>
</dbReference>
<dbReference type="InterPro" id="IPR009057">
    <property type="entry name" value="Homeodomain-like_sf"/>
</dbReference>
<dbReference type="RefSeq" id="WP_110375732.1">
    <property type="nucleotide sequence ID" value="NZ_JAHBRY010000001.1"/>
</dbReference>
<organism evidence="6 7">
    <name type="scientific">Chelatococcus asaccharovorans</name>
    <dbReference type="NCBI Taxonomy" id="28210"/>
    <lineage>
        <taxon>Bacteria</taxon>
        <taxon>Pseudomonadati</taxon>
        <taxon>Pseudomonadota</taxon>
        <taxon>Alphaproteobacteria</taxon>
        <taxon>Hyphomicrobiales</taxon>
        <taxon>Chelatococcaceae</taxon>
        <taxon>Chelatococcus</taxon>
    </lineage>
</organism>
<feature type="chain" id="PRO_5015945843" evidence="4">
    <location>
        <begin position="22"/>
        <end position="324"/>
    </location>
</feature>
<keyword evidence="2" id="KW-0238">DNA-binding</keyword>
<dbReference type="PRINTS" id="PR00032">
    <property type="entry name" value="HTHARAC"/>
</dbReference>
<evidence type="ECO:0000259" key="5">
    <source>
        <dbReference type="PROSITE" id="PS01124"/>
    </source>
</evidence>
<feature type="domain" description="HTH araC/xylS-type" evidence="5">
    <location>
        <begin position="213"/>
        <end position="311"/>
    </location>
</feature>
<dbReference type="InterPro" id="IPR018060">
    <property type="entry name" value="HTH_AraC"/>
</dbReference>
<evidence type="ECO:0000313" key="6">
    <source>
        <dbReference type="EMBL" id="PXW57106.1"/>
    </source>
</evidence>
<dbReference type="InterPro" id="IPR029062">
    <property type="entry name" value="Class_I_gatase-like"/>
</dbReference>
<dbReference type="Pfam" id="PF01965">
    <property type="entry name" value="DJ-1_PfpI"/>
    <property type="match status" value="1"/>
</dbReference>
<dbReference type="InterPro" id="IPR002818">
    <property type="entry name" value="DJ-1/PfpI"/>
</dbReference>
<dbReference type="Proteomes" id="UP000248021">
    <property type="component" value="Unassembled WGS sequence"/>
</dbReference>
<evidence type="ECO:0000256" key="4">
    <source>
        <dbReference type="SAM" id="SignalP"/>
    </source>
</evidence>
<reference evidence="6 7" key="1">
    <citation type="submission" date="2018-05" db="EMBL/GenBank/DDBJ databases">
        <title>Genomic Encyclopedia of Type Strains, Phase IV (KMG-IV): sequencing the most valuable type-strain genomes for metagenomic binning, comparative biology and taxonomic classification.</title>
        <authorList>
            <person name="Goeker M."/>
        </authorList>
    </citation>
    <scope>NUCLEOTIDE SEQUENCE [LARGE SCALE GENOMIC DNA]</scope>
    <source>
        <strain evidence="6 7">DSM 6462</strain>
    </source>
</reference>
<keyword evidence="1" id="KW-0805">Transcription regulation</keyword>
<evidence type="ECO:0000313" key="7">
    <source>
        <dbReference type="Proteomes" id="UP000248021"/>
    </source>
</evidence>
<evidence type="ECO:0000256" key="1">
    <source>
        <dbReference type="ARBA" id="ARBA00023015"/>
    </source>
</evidence>
<comment type="caution">
    <text evidence="6">The sequence shown here is derived from an EMBL/GenBank/DDBJ whole genome shotgun (WGS) entry which is preliminary data.</text>
</comment>
<accession>A0A2V3U5D7</accession>
<dbReference type="PANTHER" id="PTHR43130">
    <property type="entry name" value="ARAC-FAMILY TRANSCRIPTIONAL REGULATOR"/>
    <property type="match status" value="1"/>
</dbReference>
<dbReference type="InterPro" id="IPR018062">
    <property type="entry name" value="HTH_AraC-typ_CS"/>
</dbReference>
<gene>
    <name evidence="6" type="ORF">C7450_107144</name>
</gene>
<feature type="signal peptide" evidence="4">
    <location>
        <begin position="1"/>
        <end position="21"/>
    </location>
</feature>
<protein>
    <submittedName>
        <fullName evidence="6">AraC family transcriptional regulator with amidase-like domain</fullName>
    </submittedName>
</protein>
<dbReference type="SUPFAM" id="SSF46689">
    <property type="entry name" value="Homeodomain-like"/>
    <property type="match status" value="2"/>
</dbReference>
<keyword evidence="3" id="KW-0804">Transcription</keyword>
<dbReference type="OrthoDB" id="9793400at2"/>
<dbReference type="PANTHER" id="PTHR43130:SF3">
    <property type="entry name" value="HTH-TYPE TRANSCRIPTIONAL REGULATOR RV1931C"/>
    <property type="match status" value="1"/>
</dbReference>
<dbReference type="InterPro" id="IPR052158">
    <property type="entry name" value="INH-QAR"/>
</dbReference>
<dbReference type="CDD" id="cd03136">
    <property type="entry name" value="GATase1_AraC_ArgR_like"/>
    <property type="match status" value="1"/>
</dbReference>
<evidence type="ECO:0000256" key="2">
    <source>
        <dbReference type="ARBA" id="ARBA00023125"/>
    </source>
</evidence>